<keyword evidence="2" id="KW-1185">Reference proteome</keyword>
<evidence type="ECO:0000313" key="1">
    <source>
        <dbReference type="EMBL" id="PAX52585.1"/>
    </source>
</evidence>
<dbReference type="AlphaFoldDB" id="A0A2A2TG15"/>
<accession>A0A2A2TG15</accession>
<reference evidence="1 2" key="1">
    <citation type="submission" date="2017-08" db="EMBL/GenBank/DDBJ databases">
        <title>Draft genome sequence of filamentous cyanobacterium Calothrix elsteri CCALA 953.</title>
        <authorList>
            <person name="Gagunashvili A.N."/>
            <person name="Elster J."/>
            <person name="Andresson O.S."/>
        </authorList>
    </citation>
    <scope>NUCLEOTIDE SEQUENCE [LARGE SCALE GENOMIC DNA]</scope>
    <source>
        <strain evidence="1 2">CCALA 953</strain>
    </source>
</reference>
<organism evidence="1 2">
    <name type="scientific">Brunnivagina elsteri CCALA 953</name>
    <dbReference type="NCBI Taxonomy" id="987040"/>
    <lineage>
        <taxon>Bacteria</taxon>
        <taxon>Bacillati</taxon>
        <taxon>Cyanobacteriota</taxon>
        <taxon>Cyanophyceae</taxon>
        <taxon>Nostocales</taxon>
        <taxon>Calotrichaceae</taxon>
        <taxon>Brunnivagina</taxon>
    </lineage>
</organism>
<dbReference type="OrthoDB" id="26670at2"/>
<dbReference type="Proteomes" id="UP000218238">
    <property type="component" value="Unassembled WGS sequence"/>
</dbReference>
<name>A0A2A2TG15_9CYAN</name>
<protein>
    <submittedName>
        <fullName evidence="1">Uncharacterized protein</fullName>
    </submittedName>
</protein>
<proteinExistence type="predicted"/>
<evidence type="ECO:0000313" key="2">
    <source>
        <dbReference type="Proteomes" id="UP000218238"/>
    </source>
</evidence>
<dbReference type="RefSeq" id="WP_095723110.1">
    <property type="nucleotide sequence ID" value="NZ_NTFS01000222.1"/>
</dbReference>
<comment type="caution">
    <text evidence="1">The sequence shown here is derived from an EMBL/GenBank/DDBJ whole genome shotgun (WGS) entry which is preliminary data.</text>
</comment>
<dbReference type="EMBL" id="NTFS01000222">
    <property type="protein sequence ID" value="PAX52585.1"/>
    <property type="molecule type" value="Genomic_DNA"/>
</dbReference>
<sequence>MQTNPNITLLEVKNLAMQLPIRERWALLKTLIDSVQPETPTSIREYPQPKFYGCIQDETFFRHPQGEQQEREEIL</sequence>
<gene>
    <name evidence="1" type="ORF">CK510_18540</name>
</gene>